<dbReference type="InterPro" id="IPR002939">
    <property type="entry name" value="DnaJ_C"/>
</dbReference>
<evidence type="ECO:0000259" key="8">
    <source>
        <dbReference type="PROSITE" id="PS50076"/>
    </source>
</evidence>
<dbReference type="EMBL" id="UFAJ01001222">
    <property type="protein sequence ID" value="SSD62179.1"/>
    <property type="molecule type" value="Genomic_DNA"/>
</dbReference>
<dbReference type="OrthoDB" id="10256793at2759"/>
<dbReference type="InterPro" id="IPR036410">
    <property type="entry name" value="HSP_DnaJ_Cys-rich_dom_sf"/>
</dbReference>
<dbReference type="Pfam" id="PF01556">
    <property type="entry name" value="DnaJ_C"/>
    <property type="match status" value="1"/>
</dbReference>
<dbReference type="InterPro" id="IPR001623">
    <property type="entry name" value="DnaJ_domain"/>
</dbReference>
<evidence type="ECO:0000256" key="4">
    <source>
        <dbReference type="ARBA" id="ARBA00022833"/>
    </source>
</evidence>
<dbReference type="Pfam" id="PF00684">
    <property type="entry name" value="DnaJ_CXXCXGXG"/>
    <property type="match status" value="1"/>
</dbReference>
<dbReference type="Gene3D" id="1.10.287.110">
    <property type="entry name" value="DnaJ domain"/>
    <property type="match status" value="1"/>
</dbReference>
<dbReference type="Proteomes" id="UP000262825">
    <property type="component" value="Unassembled WGS sequence"/>
</dbReference>
<sequence length="493" mass="53558">MYSRTIFRLKSTSIFFPKTFKQIKASNKRKIPSTLSQCSTTTNLNQKRGFHSTKLCKLEGDPYKILGVPRDASASDIKKSYYKLAKKHHPDVNKEKDADKTFNEISEAYDILSDEKKRQQYDQFGSAAFNGGATGAENPFGGHPFGGQGNPFGGINFDDLFGGAFHDAFSGAGGTRGAGNGPRYYKEFKGSTVEISHTISFKDAVFGIKGLDLKFSAYDQCHTCSGSGLKEGSHKSTCTACHGTGTRVFIRGGFQMSSTCNVCDGSGSTINPSDYCGSCHGEGVVLNKERHIKVDLPSGVHDGDSLKVAGVGSYPHIPNDPETVKLYKGDILLHVHVERDARFKVKGKDIWVKQDIPITTAALGGVVVVPTVDGTQIRIRVPQGTQPSEVISIPNMGVPYTVGSTTRGNLKVELNVVVKKPRSKAETCLLEALADVTNDTTAKRIMTKNDFDNVTEKTLHETGQEHLDSPSALSKIEKFISNAFKKITGEKKE</sequence>
<dbReference type="SMART" id="SM00271">
    <property type="entry name" value="DnaJ"/>
    <property type="match status" value="1"/>
</dbReference>
<evidence type="ECO:0000313" key="11">
    <source>
        <dbReference type="Proteomes" id="UP000262825"/>
    </source>
</evidence>
<dbReference type="GO" id="GO:0005737">
    <property type="term" value="C:cytoplasm"/>
    <property type="evidence" value="ECO:0007669"/>
    <property type="project" value="TreeGrafter"/>
</dbReference>
<dbReference type="InterPro" id="IPR036869">
    <property type="entry name" value="J_dom_sf"/>
</dbReference>
<evidence type="ECO:0000256" key="1">
    <source>
        <dbReference type="ARBA" id="ARBA00022723"/>
    </source>
</evidence>
<gene>
    <name evidence="10" type="ORF">SCODWIG_03941</name>
</gene>
<dbReference type="PROSITE" id="PS50076">
    <property type="entry name" value="DNAJ_2"/>
    <property type="match status" value="1"/>
</dbReference>
<dbReference type="Gene3D" id="2.10.230.10">
    <property type="entry name" value="Heat shock protein DnaJ, cysteine-rich domain"/>
    <property type="match status" value="1"/>
</dbReference>
<reference evidence="11" key="1">
    <citation type="submission" date="2018-06" db="EMBL/GenBank/DDBJ databases">
        <authorList>
            <person name="Guldener U."/>
        </authorList>
    </citation>
    <scope>NUCLEOTIDE SEQUENCE [LARGE SCALE GENOMIC DNA]</scope>
    <source>
        <strain evidence="11">UTAD17</strain>
    </source>
</reference>
<dbReference type="InterPro" id="IPR012724">
    <property type="entry name" value="DnaJ"/>
</dbReference>
<dbReference type="GO" id="GO:0042026">
    <property type="term" value="P:protein refolding"/>
    <property type="evidence" value="ECO:0007669"/>
    <property type="project" value="TreeGrafter"/>
</dbReference>
<evidence type="ECO:0000259" key="9">
    <source>
        <dbReference type="PROSITE" id="PS51188"/>
    </source>
</evidence>
<protein>
    <recommendedName>
        <fullName evidence="6">DnaJ homolog 1, mitochondrial</fullName>
    </recommendedName>
</protein>
<dbReference type="SUPFAM" id="SSF49493">
    <property type="entry name" value="HSP40/DnaJ peptide-binding domain"/>
    <property type="match status" value="2"/>
</dbReference>
<keyword evidence="4 7" id="KW-0862">Zinc</keyword>
<name>A0A376BC55_9ASCO</name>
<dbReference type="AlphaFoldDB" id="A0A376BC55"/>
<dbReference type="CDD" id="cd10747">
    <property type="entry name" value="DnaJ_C"/>
    <property type="match status" value="1"/>
</dbReference>
<dbReference type="Pfam" id="PF00226">
    <property type="entry name" value="DnaJ"/>
    <property type="match status" value="1"/>
</dbReference>
<feature type="zinc finger region" description="CR-type" evidence="7">
    <location>
        <begin position="208"/>
        <end position="288"/>
    </location>
</feature>
<evidence type="ECO:0000256" key="5">
    <source>
        <dbReference type="ARBA" id="ARBA00023186"/>
    </source>
</evidence>
<dbReference type="PRINTS" id="PR00625">
    <property type="entry name" value="JDOMAIN"/>
</dbReference>
<keyword evidence="5" id="KW-0143">Chaperone</keyword>
<evidence type="ECO:0000256" key="2">
    <source>
        <dbReference type="ARBA" id="ARBA00022737"/>
    </source>
</evidence>
<dbReference type="SUPFAM" id="SSF46565">
    <property type="entry name" value="Chaperone J-domain"/>
    <property type="match status" value="1"/>
</dbReference>
<dbReference type="PANTHER" id="PTHR43096:SF52">
    <property type="entry name" value="DNAJ HOMOLOG 1, MITOCHONDRIAL-RELATED"/>
    <property type="match status" value="1"/>
</dbReference>
<dbReference type="SUPFAM" id="SSF57938">
    <property type="entry name" value="DnaJ/Hsp40 cysteine-rich domain"/>
    <property type="match status" value="1"/>
</dbReference>
<dbReference type="FunFam" id="2.60.260.20:FF:000005">
    <property type="entry name" value="Chaperone protein dnaJ 1, mitochondrial"/>
    <property type="match status" value="1"/>
</dbReference>
<keyword evidence="2" id="KW-0677">Repeat</keyword>
<dbReference type="GO" id="GO:0051082">
    <property type="term" value="F:unfolded protein binding"/>
    <property type="evidence" value="ECO:0007669"/>
    <property type="project" value="InterPro"/>
</dbReference>
<dbReference type="GO" id="GO:0005524">
    <property type="term" value="F:ATP binding"/>
    <property type="evidence" value="ECO:0007669"/>
    <property type="project" value="InterPro"/>
</dbReference>
<dbReference type="InterPro" id="IPR008971">
    <property type="entry name" value="HSP40/DnaJ_pept-bd"/>
</dbReference>
<accession>A0A376BC55</accession>
<evidence type="ECO:0000256" key="7">
    <source>
        <dbReference type="PROSITE-ProRule" id="PRU00546"/>
    </source>
</evidence>
<keyword evidence="3 7" id="KW-0863">Zinc-finger</keyword>
<dbReference type="PROSITE" id="PS00636">
    <property type="entry name" value="DNAJ_1"/>
    <property type="match status" value="1"/>
</dbReference>
<dbReference type="FunFam" id="2.10.230.10:FF:000002">
    <property type="entry name" value="Molecular chaperone DnaJ"/>
    <property type="match status" value="1"/>
</dbReference>
<organism evidence="10 11">
    <name type="scientific">Saccharomycodes ludwigii</name>
    <dbReference type="NCBI Taxonomy" id="36035"/>
    <lineage>
        <taxon>Eukaryota</taxon>
        <taxon>Fungi</taxon>
        <taxon>Dikarya</taxon>
        <taxon>Ascomycota</taxon>
        <taxon>Saccharomycotina</taxon>
        <taxon>Saccharomycetes</taxon>
        <taxon>Saccharomycodales</taxon>
        <taxon>Saccharomycodaceae</taxon>
        <taxon>Saccharomycodes</taxon>
    </lineage>
</organism>
<evidence type="ECO:0000256" key="3">
    <source>
        <dbReference type="ARBA" id="ARBA00022771"/>
    </source>
</evidence>
<dbReference type="Gene3D" id="2.60.260.20">
    <property type="entry name" value="Urease metallochaperone UreE, N-terminal domain"/>
    <property type="match status" value="2"/>
</dbReference>
<dbReference type="CDD" id="cd10719">
    <property type="entry name" value="DnaJ_zf"/>
    <property type="match status" value="1"/>
</dbReference>
<dbReference type="GO" id="GO:0008270">
    <property type="term" value="F:zinc ion binding"/>
    <property type="evidence" value="ECO:0007669"/>
    <property type="project" value="UniProtKB-KW"/>
</dbReference>
<dbReference type="GO" id="GO:0009408">
    <property type="term" value="P:response to heat"/>
    <property type="evidence" value="ECO:0007669"/>
    <property type="project" value="InterPro"/>
</dbReference>
<evidence type="ECO:0000313" key="10">
    <source>
        <dbReference type="EMBL" id="SSD62179.1"/>
    </source>
</evidence>
<dbReference type="PROSITE" id="PS51188">
    <property type="entry name" value="ZF_CR"/>
    <property type="match status" value="1"/>
</dbReference>
<dbReference type="InterPro" id="IPR001305">
    <property type="entry name" value="HSP_DnaJ_Cys-rich_dom"/>
</dbReference>
<feature type="domain" description="CR-type" evidence="9">
    <location>
        <begin position="208"/>
        <end position="288"/>
    </location>
</feature>
<dbReference type="InterPro" id="IPR018253">
    <property type="entry name" value="DnaJ_domain_CS"/>
</dbReference>
<dbReference type="HAMAP" id="MF_01152">
    <property type="entry name" value="DnaJ"/>
    <property type="match status" value="1"/>
</dbReference>
<proteinExistence type="inferred from homology"/>
<feature type="domain" description="J" evidence="8">
    <location>
        <begin position="61"/>
        <end position="125"/>
    </location>
</feature>
<keyword evidence="11" id="KW-1185">Reference proteome</keyword>
<dbReference type="PANTHER" id="PTHR43096">
    <property type="entry name" value="DNAJ HOMOLOG 1, MITOCHONDRIAL-RELATED"/>
    <property type="match status" value="1"/>
</dbReference>
<dbReference type="GO" id="GO:0031072">
    <property type="term" value="F:heat shock protein binding"/>
    <property type="evidence" value="ECO:0007669"/>
    <property type="project" value="InterPro"/>
</dbReference>
<keyword evidence="1 7" id="KW-0479">Metal-binding</keyword>
<dbReference type="CDD" id="cd06257">
    <property type="entry name" value="DnaJ"/>
    <property type="match status" value="1"/>
</dbReference>
<dbReference type="VEuPathDB" id="FungiDB:SCODWIG_03941"/>
<evidence type="ECO:0000256" key="6">
    <source>
        <dbReference type="ARBA" id="ARBA00072890"/>
    </source>
</evidence>